<name>A0A0F9HE22_9ZZZZ</name>
<reference evidence="1" key="1">
    <citation type="journal article" date="2015" name="Nature">
        <title>Complex archaea that bridge the gap between prokaryotes and eukaryotes.</title>
        <authorList>
            <person name="Spang A."/>
            <person name="Saw J.H."/>
            <person name="Jorgensen S.L."/>
            <person name="Zaremba-Niedzwiedzka K."/>
            <person name="Martijn J."/>
            <person name="Lind A.E."/>
            <person name="van Eijk R."/>
            <person name="Schleper C."/>
            <person name="Guy L."/>
            <person name="Ettema T.J."/>
        </authorList>
    </citation>
    <scope>NUCLEOTIDE SEQUENCE</scope>
</reference>
<proteinExistence type="predicted"/>
<accession>A0A0F9HE22</accession>
<evidence type="ECO:0000313" key="1">
    <source>
        <dbReference type="EMBL" id="KKM13636.1"/>
    </source>
</evidence>
<organism evidence="1">
    <name type="scientific">marine sediment metagenome</name>
    <dbReference type="NCBI Taxonomy" id="412755"/>
    <lineage>
        <taxon>unclassified sequences</taxon>
        <taxon>metagenomes</taxon>
        <taxon>ecological metagenomes</taxon>
    </lineage>
</organism>
<dbReference type="AlphaFoldDB" id="A0A0F9HE22"/>
<protein>
    <submittedName>
        <fullName evidence="1">Uncharacterized protein</fullName>
    </submittedName>
</protein>
<comment type="caution">
    <text evidence="1">The sequence shown here is derived from an EMBL/GenBank/DDBJ whole genome shotgun (WGS) entry which is preliminary data.</text>
</comment>
<sequence length="132" mass="15330">MIEHNDWEINKQKIDDDIEDCGHCVFMKPCEWHKAMILGYKKCEEDFRTKELSENHSQEKKALGSMTHSKETADVRGCGKDVTGLICGSTVVWKKLFLCQKCRNLEQSKTDESKIGKELDKDYDVKERRTAE</sequence>
<dbReference type="EMBL" id="LAZR01015334">
    <property type="protein sequence ID" value="KKM13636.1"/>
    <property type="molecule type" value="Genomic_DNA"/>
</dbReference>
<gene>
    <name evidence="1" type="ORF">LCGC14_1714130</name>
</gene>